<dbReference type="EMBL" id="VSSQ01008407">
    <property type="protein sequence ID" value="MPM38786.1"/>
    <property type="molecule type" value="Genomic_DNA"/>
</dbReference>
<comment type="caution">
    <text evidence="1">The sequence shown here is derived from an EMBL/GenBank/DDBJ whole genome shotgun (WGS) entry which is preliminary data.</text>
</comment>
<proteinExistence type="predicted"/>
<organism evidence="1">
    <name type="scientific">bioreactor metagenome</name>
    <dbReference type="NCBI Taxonomy" id="1076179"/>
    <lineage>
        <taxon>unclassified sequences</taxon>
        <taxon>metagenomes</taxon>
        <taxon>ecological metagenomes</taxon>
    </lineage>
</organism>
<dbReference type="AlphaFoldDB" id="A0A644ZD48"/>
<sequence length="61" mass="6882">MSPALAGLILWDPVFSIAAMAMPELPVRLRRLDQCLGLHIQRLRDVLDIGQRHIPARSLHC</sequence>
<reference evidence="1" key="1">
    <citation type="submission" date="2019-08" db="EMBL/GenBank/DDBJ databases">
        <authorList>
            <person name="Kucharzyk K."/>
            <person name="Murdoch R.W."/>
            <person name="Higgins S."/>
            <person name="Loffler F."/>
        </authorList>
    </citation>
    <scope>NUCLEOTIDE SEQUENCE</scope>
</reference>
<accession>A0A644ZD48</accession>
<protein>
    <submittedName>
        <fullName evidence="1">Uncharacterized protein</fullName>
    </submittedName>
</protein>
<evidence type="ECO:0000313" key="1">
    <source>
        <dbReference type="EMBL" id="MPM38786.1"/>
    </source>
</evidence>
<gene>
    <name evidence="1" type="ORF">SDC9_85416</name>
</gene>
<name>A0A644ZD48_9ZZZZ</name>